<evidence type="ECO:0000313" key="5">
    <source>
        <dbReference type="EMBL" id="XBH15778.1"/>
    </source>
</evidence>
<evidence type="ECO:0000256" key="1">
    <source>
        <dbReference type="ARBA" id="ARBA00022612"/>
    </source>
</evidence>
<dbReference type="Pfam" id="PF04586">
    <property type="entry name" value="Peptidase_S78"/>
    <property type="match status" value="1"/>
</dbReference>
<protein>
    <submittedName>
        <fullName evidence="5">HK97 family phage prohead protease</fullName>
    </submittedName>
</protein>
<reference evidence="5" key="1">
    <citation type="submission" date="2023-03" db="EMBL/GenBank/DDBJ databases">
        <title>Edaphobacter sp.</title>
        <authorList>
            <person name="Huber K.J."/>
            <person name="Papendorf J."/>
            <person name="Pilke C."/>
            <person name="Bunk B."/>
            <person name="Sproeer C."/>
            <person name="Pester M."/>
        </authorList>
    </citation>
    <scope>NUCLEOTIDE SEQUENCE</scope>
    <source>
        <strain evidence="5">DSM 110680</strain>
    </source>
</reference>
<keyword evidence="3" id="KW-0378">Hydrolase</keyword>
<name>A0AAU7DF51_9BACT</name>
<keyword evidence="2 5" id="KW-0645">Protease</keyword>
<proteinExistence type="predicted"/>
<evidence type="ECO:0000259" key="4">
    <source>
        <dbReference type="Pfam" id="PF04586"/>
    </source>
</evidence>
<feature type="domain" description="Prohead serine protease" evidence="4">
    <location>
        <begin position="4"/>
        <end position="139"/>
    </location>
</feature>
<dbReference type="InterPro" id="IPR054613">
    <property type="entry name" value="Peptidase_S78_dom"/>
</dbReference>
<dbReference type="EMBL" id="CP121196">
    <property type="protein sequence ID" value="XBH15778.1"/>
    <property type="molecule type" value="Genomic_DNA"/>
</dbReference>
<organism evidence="5">
    <name type="scientific">Telmatobacter sp. DSM 110680</name>
    <dbReference type="NCBI Taxonomy" id="3036704"/>
    <lineage>
        <taxon>Bacteria</taxon>
        <taxon>Pseudomonadati</taxon>
        <taxon>Acidobacteriota</taxon>
        <taxon>Terriglobia</taxon>
        <taxon>Terriglobales</taxon>
        <taxon>Acidobacteriaceae</taxon>
        <taxon>Telmatobacter</taxon>
    </lineage>
</organism>
<dbReference type="InterPro" id="IPR006433">
    <property type="entry name" value="Prohead_protease"/>
</dbReference>
<sequence length="269" mass="29313">MGKQIAAYAALYNSRSGWLGFYETIAKGAFNSVLRGNPNVVCLFNHDDNRLLGRTTSGTLKLSADDKGLSYKCTLPQTATGDEVGELVSRGDISGSSFGFIVGEDDWNIKANGEAERTIHSFDCITDVSPVTSPAYPGTMDAGAAVHMVRSRQLSAEDAERVRKVEAAVAEARTYEDAENYRCRVRAEMAFIESGIDPQKAKRMSGRVQEPSATKGLRRSFKIEGRSVTEAEFVAHAKRKGIANIEQRLATTANGRAERITVLGKVERI</sequence>
<dbReference type="GO" id="GO:0008233">
    <property type="term" value="F:peptidase activity"/>
    <property type="evidence" value="ECO:0007669"/>
    <property type="project" value="UniProtKB-KW"/>
</dbReference>
<evidence type="ECO:0000256" key="2">
    <source>
        <dbReference type="ARBA" id="ARBA00022670"/>
    </source>
</evidence>
<dbReference type="GO" id="GO:0006508">
    <property type="term" value="P:proteolysis"/>
    <property type="evidence" value="ECO:0007669"/>
    <property type="project" value="UniProtKB-KW"/>
</dbReference>
<keyword evidence="1" id="KW-1188">Viral release from host cell</keyword>
<dbReference type="NCBIfam" id="TIGR01543">
    <property type="entry name" value="proheadase_HK97"/>
    <property type="match status" value="1"/>
</dbReference>
<accession>A0AAU7DF51</accession>
<dbReference type="RefSeq" id="WP_348261009.1">
    <property type="nucleotide sequence ID" value="NZ_CP121196.1"/>
</dbReference>
<evidence type="ECO:0000256" key="3">
    <source>
        <dbReference type="ARBA" id="ARBA00022801"/>
    </source>
</evidence>
<dbReference type="AlphaFoldDB" id="A0AAU7DF51"/>
<gene>
    <name evidence="5" type="ORF">P8935_14495</name>
</gene>